<proteinExistence type="predicted"/>
<comment type="caution">
    <text evidence="2">The sequence shown here is derived from an EMBL/GenBank/DDBJ whole genome shotgun (WGS) entry which is preliminary data.</text>
</comment>
<dbReference type="Gene3D" id="1.25.40.10">
    <property type="entry name" value="Tetratricopeptide repeat domain"/>
    <property type="match status" value="1"/>
</dbReference>
<evidence type="ECO:0000313" key="2">
    <source>
        <dbReference type="EMBL" id="NOT33442.1"/>
    </source>
</evidence>
<dbReference type="InterPro" id="IPR011990">
    <property type="entry name" value="TPR-like_helical_dom_sf"/>
</dbReference>
<feature type="signal peptide" evidence="1">
    <location>
        <begin position="1"/>
        <end position="27"/>
    </location>
</feature>
<keyword evidence="1" id="KW-0732">Signal</keyword>
<dbReference type="InterPro" id="IPR029045">
    <property type="entry name" value="ClpP/crotonase-like_dom_sf"/>
</dbReference>
<protein>
    <recommendedName>
        <fullName evidence="4">Tetratricopeptide repeat protein</fullName>
    </recommendedName>
</protein>
<accession>A0A849SDJ4</accession>
<dbReference type="SUPFAM" id="SSF48452">
    <property type="entry name" value="TPR-like"/>
    <property type="match status" value="1"/>
</dbReference>
<evidence type="ECO:0000313" key="3">
    <source>
        <dbReference type="Proteomes" id="UP000580839"/>
    </source>
</evidence>
<reference evidence="2 3" key="1">
    <citation type="submission" date="2020-04" db="EMBL/GenBank/DDBJ databases">
        <title>Metagenomic profiling of ammonia- and methane-oxidizing microorganisms in a Dutch drinking water treatment plant.</title>
        <authorList>
            <person name="Poghosyan L."/>
            <person name="Leucker S."/>
        </authorList>
    </citation>
    <scope>NUCLEOTIDE SEQUENCE [LARGE SCALE GENOMIC DNA]</scope>
    <source>
        <strain evidence="2">S-RSF-IL-03</strain>
    </source>
</reference>
<feature type="chain" id="PRO_5032384544" description="Tetratricopeptide repeat protein" evidence="1">
    <location>
        <begin position="28"/>
        <end position="558"/>
    </location>
</feature>
<dbReference type="EMBL" id="JABFRW010000051">
    <property type="protein sequence ID" value="NOT33442.1"/>
    <property type="molecule type" value="Genomic_DNA"/>
</dbReference>
<sequence>MIRRSDAALAAMLVMSATLLAPRRMEAAPPVDPYQVGIQKLDEGEWAEALPIYRRITAENPAYPWGWMGLGWSLHYTGELKAALPAYRRALELGALPPQRVWLEIARCQAANLQPDSALDALDQALAAGLPRVHTLRSDRRLAALWAHPRFRAMTGWVDSARVSRTAGWSSDLRFLRREIDRVYPVALSERVKGQLDSAVAATERAVSRLDDDALGVRVMQLARLLGDGHSEATPPFQDGPREAALPVLFGAFDDGVFVTATDSSHQELLWARVIAVEAVGIDAAFRRLDSVCSQDNPMRVLSVAPRQLRYPQILHALGIAARGDRVTLTLIDRTGRSRTATLAKQPGDPARWIRRPADARTELPRFIRDRSQYHVLRYERATRELVAQYNTCADADTQSVEQYAERLARFIDSHDVERLIVDLRWNGGGDNFLNRPLLEAIVQARKVNRAGHLFVIAGRHTFSAAICFAAQLDRFTHAMFVGEPTGSSPNFVGETNPVLLPYSGVQVGVSNLAWQNSAATDHRLWIPPRIPVPWRFADWREGRDTAMEAIRNFRVGS</sequence>
<evidence type="ECO:0000256" key="1">
    <source>
        <dbReference type="SAM" id="SignalP"/>
    </source>
</evidence>
<dbReference type="AlphaFoldDB" id="A0A849SDJ4"/>
<organism evidence="2 3">
    <name type="scientific">Eiseniibacteriota bacterium</name>
    <dbReference type="NCBI Taxonomy" id="2212470"/>
    <lineage>
        <taxon>Bacteria</taxon>
        <taxon>Candidatus Eiseniibacteriota</taxon>
    </lineage>
</organism>
<evidence type="ECO:0008006" key="4">
    <source>
        <dbReference type="Google" id="ProtNLM"/>
    </source>
</evidence>
<dbReference type="SUPFAM" id="SSF52096">
    <property type="entry name" value="ClpP/crotonase"/>
    <property type="match status" value="1"/>
</dbReference>
<dbReference type="Gene3D" id="3.90.226.10">
    <property type="entry name" value="2-enoyl-CoA Hydratase, Chain A, domain 1"/>
    <property type="match status" value="1"/>
</dbReference>
<dbReference type="Proteomes" id="UP000580839">
    <property type="component" value="Unassembled WGS sequence"/>
</dbReference>
<gene>
    <name evidence="2" type="ORF">HOP12_04645</name>
</gene>
<name>A0A849SDJ4_UNCEI</name>